<name>A0A4Z2IQK8_9TELE</name>
<organism evidence="1 2">
    <name type="scientific">Liparis tanakae</name>
    <name type="common">Tanaka's snailfish</name>
    <dbReference type="NCBI Taxonomy" id="230148"/>
    <lineage>
        <taxon>Eukaryota</taxon>
        <taxon>Metazoa</taxon>
        <taxon>Chordata</taxon>
        <taxon>Craniata</taxon>
        <taxon>Vertebrata</taxon>
        <taxon>Euteleostomi</taxon>
        <taxon>Actinopterygii</taxon>
        <taxon>Neopterygii</taxon>
        <taxon>Teleostei</taxon>
        <taxon>Neoteleostei</taxon>
        <taxon>Acanthomorphata</taxon>
        <taxon>Eupercaria</taxon>
        <taxon>Perciformes</taxon>
        <taxon>Cottioidei</taxon>
        <taxon>Cottales</taxon>
        <taxon>Liparidae</taxon>
        <taxon>Liparis</taxon>
    </lineage>
</organism>
<evidence type="ECO:0000313" key="2">
    <source>
        <dbReference type="Proteomes" id="UP000314294"/>
    </source>
</evidence>
<dbReference type="OrthoDB" id="10634231at2759"/>
<keyword evidence="2" id="KW-1185">Reference proteome</keyword>
<evidence type="ECO:0000313" key="1">
    <source>
        <dbReference type="EMBL" id="TNN79443.1"/>
    </source>
</evidence>
<dbReference type="EMBL" id="SRLO01000064">
    <property type="protein sequence ID" value="TNN79443.1"/>
    <property type="molecule type" value="Genomic_DNA"/>
</dbReference>
<protein>
    <submittedName>
        <fullName evidence="1">Uncharacterized protein</fullName>
    </submittedName>
</protein>
<proteinExistence type="predicted"/>
<gene>
    <name evidence="1" type="ORF">EYF80_010257</name>
</gene>
<sequence length="232" mass="24827">MHPQPFDDSGLICSLRPRQADALDDSGDIAQIEQADLGFGHGLPVAARDRAAPPGGQEVQNKPRSLAGNVRSKRAAMRSLCAALTVAGLVLSQDSRRGRQPSIQRFLMGSCVRCFPQKATGENRSYTSQNAGAAGLPPPRSVHYLRIEKAEDGTPTSTRTTPIVKVEALLTVAGDATSRSMGSKMRLICGDIWMISPLIRHSFLLSSSTVFMFSIHTASTGPSKISHFLSGL</sequence>
<comment type="caution">
    <text evidence="1">The sequence shown here is derived from an EMBL/GenBank/DDBJ whole genome shotgun (WGS) entry which is preliminary data.</text>
</comment>
<dbReference type="Proteomes" id="UP000314294">
    <property type="component" value="Unassembled WGS sequence"/>
</dbReference>
<reference evidence="1 2" key="1">
    <citation type="submission" date="2019-03" db="EMBL/GenBank/DDBJ databases">
        <title>First draft genome of Liparis tanakae, snailfish: a comprehensive survey of snailfish specific genes.</title>
        <authorList>
            <person name="Kim W."/>
            <person name="Song I."/>
            <person name="Jeong J.-H."/>
            <person name="Kim D."/>
            <person name="Kim S."/>
            <person name="Ryu S."/>
            <person name="Song J.Y."/>
            <person name="Lee S.K."/>
        </authorList>
    </citation>
    <scope>NUCLEOTIDE SEQUENCE [LARGE SCALE GENOMIC DNA]</scope>
    <source>
        <tissue evidence="1">Muscle</tissue>
    </source>
</reference>
<dbReference type="AlphaFoldDB" id="A0A4Z2IQK8"/>
<accession>A0A4Z2IQK8</accession>